<dbReference type="InterPro" id="IPR003587">
    <property type="entry name" value="Hint_dom_N"/>
</dbReference>
<dbReference type="PANTHER" id="PTHR30314">
    <property type="entry name" value="CELL DIVISION PROTEIN FTSZ-RELATED"/>
    <property type="match status" value="1"/>
</dbReference>
<evidence type="ECO:0000256" key="3">
    <source>
        <dbReference type="ARBA" id="ARBA00022813"/>
    </source>
</evidence>
<dbReference type="SMART" id="SM00865">
    <property type="entry name" value="Tubulin_C"/>
    <property type="match status" value="1"/>
</dbReference>
<dbReference type="NCBIfam" id="TIGR01443">
    <property type="entry name" value="intein_Cterm"/>
    <property type="match status" value="1"/>
</dbReference>
<dbReference type="GO" id="GO:0004519">
    <property type="term" value="F:endonuclease activity"/>
    <property type="evidence" value="ECO:0007669"/>
    <property type="project" value="InterPro"/>
</dbReference>
<dbReference type="InterPro" id="IPR024757">
    <property type="entry name" value="FtsZ_C"/>
</dbReference>
<evidence type="ECO:0000256" key="6">
    <source>
        <dbReference type="HAMAP-Rule" id="MF_00909"/>
    </source>
</evidence>
<name>A0A2M6T1U1_9BACT</name>
<dbReference type="GO" id="GO:0005737">
    <property type="term" value="C:cytoplasm"/>
    <property type="evidence" value="ECO:0007669"/>
    <property type="project" value="UniProtKB-SubCell"/>
</dbReference>
<dbReference type="InterPro" id="IPR037103">
    <property type="entry name" value="Tubulin/FtsZ-like_C"/>
</dbReference>
<keyword evidence="6" id="KW-0963">Cytoplasm</keyword>
<dbReference type="HAMAP" id="MF_00909">
    <property type="entry name" value="FtsZ"/>
    <property type="match status" value="1"/>
</dbReference>
<feature type="binding site" evidence="6">
    <location>
        <position position="419"/>
    </location>
    <ligand>
        <name>GTP</name>
        <dbReference type="ChEBI" id="CHEBI:37565"/>
    </ligand>
</feature>
<dbReference type="Gene3D" id="3.40.50.1440">
    <property type="entry name" value="Tubulin/FtsZ, GTPase domain"/>
    <property type="match status" value="1"/>
</dbReference>
<dbReference type="CDD" id="cd02201">
    <property type="entry name" value="FtsZ_type1"/>
    <property type="match status" value="1"/>
</dbReference>
<keyword evidence="6" id="KW-0132">Cell division</keyword>
<dbReference type="Proteomes" id="UP000229390">
    <property type="component" value="Unassembled WGS sequence"/>
</dbReference>
<evidence type="ECO:0000256" key="4">
    <source>
        <dbReference type="ARBA" id="ARBA00023000"/>
    </source>
</evidence>
<gene>
    <name evidence="6" type="primary">ftsZ</name>
    <name evidence="8" type="ORF">COT34_00370</name>
</gene>
<evidence type="ECO:0000256" key="5">
    <source>
        <dbReference type="ARBA" id="ARBA00023134"/>
    </source>
</evidence>
<dbReference type="Pfam" id="PF14890">
    <property type="entry name" value="Intein_splicing"/>
    <property type="match status" value="1"/>
</dbReference>
<dbReference type="GO" id="GO:0016539">
    <property type="term" value="P:intein-mediated protein splicing"/>
    <property type="evidence" value="ECO:0007669"/>
    <property type="project" value="InterPro"/>
</dbReference>
<feature type="domain" description="DOD-type homing endonuclease" evidence="7">
    <location>
        <begin position="141"/>
        <end position="281"/>
    </location>
</feature>
<dbReference type="GO" id="GO:0000917">
    <property type="term" value="P:division septum assembly"/>
    <property type="evidence" value="ECO:0007669"/>
    <property type="project" value="UniProtKB-KW"/>
</dbReference>
<dbReference type="SMART" id="SM00305">
    <property type="entry name" value="HintC"/>
    <property type="match status" value="1"/>
</dbReference>
<dbReference type="InterPro" id="IPR036844">
    <property type="entry name" value="Hint_dom_sf"/>
</dbReference>
<comment type="similarity">
    <text evidence="1 6">Belongs to the FtsZ family.</text>
</comment>
<dbReference type="GO" id="GO:0043093">
    <property type="term" value="P:FtsZ-dependent cytokinesis"/>
    <property type="evidence" value="ECO:0007669"/>
    <property type="project" value="UniProtKB-UniRule"/>
</dbReference>
<dbReference type="GO" id="GO:0032153">
    <property type="term" value="C:cell division site"/>
    <property type="evidence" value="ECO:0007669"/>
    <property type="project" value="UniProtKB-UniRule"/>
</dbReference>
<evidence type="ECO:0000256" key="1">
    <source>
        <dbReference type="ARBA" id="ARBA00009690"/>
    </source>
</evidence>
<dbReference type="InterPro" id="IPR036525">
    <property type="entry name" value="Tubulin/FtsZ_GTPase_sf"/>
</dbReference>
<dbReference type="AlphaFoldDB" id="A0A2M6T1U1"/>
<comment type="caution">
    <text evidence="6">Lacks conserved residue(s) required for the propagation of feature annotation.</text>
</comment>
<comment type="subcellular location">
    <subcellularLocation>
        <location evidence="6">Cytoplasm</location>
    </subcellularLocation>
    <text evidence="6">Assembles at midcell at the inner surface of the cytoplasmic membrane.</text>
</comment>
<dbReference type="SUPFAM" id="SSF52490">
    <property type="entry name" value="Tubulin nucleotide-binding domain-like"/>
    <property type="match status" value="1"/>
</dbReference>
<accession>A0A2M6T1U1</accession>
<dbReference type="InterPro" id="IPR030934">
    <property type="entry name" value="Intein_C"/>
</dbReference>
<dbReference type="Gene3D" id="2.170.16.10">
    <property type="entry name" value="Hedgehog/Intein (Hint) domain"/>
    <property type="match status" value="2"/>
</dbReference>
<keyword evidence="6" id="KW-0131">Cell cycle</keyword>
<organism evidence="8 9">
    <name type="scientific">Candidatus Nealsonbacteria bacterium CG08_land_8_20_14_0_20_43_11</name>
    <dbReference type="NCBI Taxonomy" id="1974706"/>
    <lineage>
        <taxon>Bacteria</taxon>
        <taxon>Candidatus Nealsoniibacteriota</taxon>
    </lineage>
</organism>
<dbReference type="InterPro" id="IPR004042">
    <property type="entry name" value="Intein_endonuc_central"/>
</dbReference>
<dbReference type="InterPro" id="IPR045061">
    <property type="entry name" value="FtsZ/CetZ"/>
</dbReference>
<dbReference type="Gene3D" id="3.10.28.10">
    <property type="entry name" value="Homing endonucleases"/>
    <property type="match status" value="1"/>
</dbReference>
<dbReference type="PROSITE" id="PS50819">
    <property type="entry name" value="INTEIN_ENDONUCLEASE"/>
    <property type="match status" value="1"/>
</dbReference>
<dbReference type="PANTHER" id="PTHR30314:SF3">
    <property type="entry name" value="MITOCHONDRIAL DIVISION PROTEIN FSZA"/>
    <property type="match status" value="1"/>
</dbReference>
<dbReference type="GO" id="GO:0003924">
    <property type="term" value="F:GTPase activity"/>
    <property type="evidence" value="ECO:0007669"/>
    <property type="project" value="UniProtKB-UniRule"/>
</dbReference>
<dbReference type="SUPFAM" id="SSF55307">
    <property type="entry name" value="Tubulin C-terminal domain-like"/>
    <property type="match status" value="1"/>
</dbReference>
<protein>
    <recommendedName>
        <fullName evidence="6">Cell division protein FtsZ</fullName>
    </recommendedName>
</protein>
<dbReference type="Pfam" id="PF12327">
    <property type="entry name" value="FtsZ_C"/>
    <property type="match status" value="1"/>
</dbReference>
<dbReference type="Gene3D" id="3.30.1330.20">
    <property type="entry name" value="Tubulin/FtsZ, C-terminal domain"/>
    <property type="match status" value="1"/>
</dbReference>
<dbReference type="PRINTS" id="PR00379">
    <property type="entry name" value="INTEIN"/>
</dbReference>
<dbReference type="InterPro" id="IPR006141">
    <property type="entry name" value="Intein_N"/>
</dbReference>
<dbReference type="InterPro" id="IPR004860">
    <property type="entry name" value="LAGLIDADG_dom"/>
</dbReference>
<dbReference type="Pfam" id="PF14528">
    <property type="entry name" value="LAGLIDADG_3"/>
    <property type="match status" value="1"/>
</dbReference>
<keyword evidence="5 6" id="KW-0342">GTP-binding</keyword>
<dbReference type="CDD" id="cd00081">
    <property type="entry name" value="Hint"/>
    <property type="match status" value="2"/>
</dbReference>
<dbReference type="PROSITE" id="PS50818">
    <property type="entry name" value="INTEIN_C_TER"/>
    <property type="match status" value="1"/>
</dbReference>
<reference evidence="9" key="1">
    <citation type="submission" date="2017-09" db="EMBL/GenBank/DDBJ databases">
        <title>Depth-based differentiation of microbial function through sediment-hosted aquifers and enrichment of novel symbionts in the deep terrestrial subsurface.</title>
        <authorList>
            <person name="Probst A.J."/>
            <person name="Ladd B."/>
            <person name="Jarett J.K."/>
            <person name="Geller-Mcgrath D.E."/>
            <person name="Sieber C.M.K."/>
            <person name="Emerson J.B."/>
            <person name="Anantharaman K."/>
            <person name="Thomas B.C."/>
            <person name="Malmstrom R."/>
            <person name="Stieglmeier M."/>
            <person name="Klingl A."/>
            <person name="Woyke T."/>
            <person name="Ryan C.M."/>
            <person name="Banfield J.F."/>
        </authorList>
    </citation>
    <scope>NUCLEOTIDE SEQUENCE [LARGE SCALE GENOMIC DNA]</scope>
</reference>
<keyword evidence="2 6" id="KW-0547">Nucleotide-binding</keyword>
<dbReference type="InterPro" id="IPR027434">
    <property type="entry name" value="Homing_endonucl"/>
</dbReference>
<dbReference type="GO" id="GO:0005525">
    <property type="term" value="F:GTP binding"/>
    <property type="evidence" value="ECO:0007669"/>
    <property type="project" value="UniProtKB-UniRule"/>
</dbReference>
<keyword evidence="3" id="KW-0068">Autocatalytic cleavage</keyword>
<keyword evidence="6" id="KW-0717">Septation</keyword>
<dbReference type="InterPro" id="IPR018316">
    <property type="entry name" value="Tubulin/FtsZ_2-layer-sand-dom"/>
</dbReference>
<proteinExistence type="inferred from homology"/>
<comment type="caution">
    <text evidence="8">The sequence shown here is derived from an EMBL/GenBank/DDBJ whole genome shotgun (WGS) entry which is preliminary data.</text>
</comment>
<evidence type="ECO:0000313" key="9">
    <source>
        <dbReference type="Proteomes" id="UP000229390"/>
    </source>
</evidence>
<dbReference type="InterPro" id="IPR003586">
    <property type="entry name" value="Hint_dom_C"/>
</dbReference>
<evidence type="ECO:0000256" key="2">
    <source>
        <dbReference type="ARBA" id="ARBA00022741"/>
    </source>
</evidence>
<dbReference type="GO" id="GO:0051258">
    <property type="term" value="P:protein polymerization"/>
    <property type="evidence" value="ECO:0007669"/>
    <property type="project" value="UniProtKB-UniRule"/>
</dbReference>
<comment type="function">
    <text evidence="6">Essential cell division protein that forms a contractile ring structure (Z ring) at the future cell division site. The regulation of the ring assembly controls the timing and the location of cell division. One of the functions of the FtsZ ring is to recruit other cell division proteins to the septum to produce a new cell wall between the dividing cells. Binds GTP and shows GTPase activity.</text>
</comment>
<dbReference type="SUPFAM" id="SSF55608">
    <property type="entry name" value="Homing endonucleases"/>
    <property type="match status" value="1"/>
</dbReference>
<comment type="subunit">
    <text evidence="6">Homodimer. Polymerizes to form a dynamic ring structure in a strictly GTP-dependent manner. Interacts directly with several other division proteins.</text>
</comment>
<dbReference type="InterPro" id="IPR006142">
    <property type="entry name" value="INTEIN"/>
</dbReference>
<dbReference type="SMART" id="SM00306">
    <property type="entry name" value="HintN"/>
    <property type="match status" value="1"/>
</dbReference>
<dbReference type="Pfam" id="PF00091">
    <property type="entry name" value="Tubulin"/>
    <property type="match status" value="1"/>
</dbReference>
<dbReference type="InterPro" id="IPR000158">
    <property type="entry name" value="Cell_div_FtsZ"/>
</dbReference>
<feature type="binding site" evidence="6">
    <location>
        <position position="415"/>
    </location>
    <ligand>
        <name>GTP</name>
        <dbReference type="ChEBI" id="CHEBI:37565"/>
    </ligand>
</feature>
<evidence type="ECO:0000259" key="7">
    <source>
        <dbReference type="PROSITE" id="PS50819"/>
    </source>
</evidence>
<keyword evidence="4" id="KW-0651">Protein splicing</keyword>
<dbReference type="SUPFAM" id="SSF51294">
    <property type="entry name" value="Hedgehog/intein (Hint) domain"/>
    <property type="match status" value="1"/>
</dbReference>
<dbReference type="PRINTS" id="PR00423">
    <property type="entry name" value="CELLDVISFTSZ"/>
</dbReference>
<dbReference type="EMBL" id="PEYE01000008">
    <property type="protein sequence ID" value="PIS39066.1"/>
    <property type="molecule type" value="Genomic_DNA"/>
</dbReference>
<feature type="binding site" evidence="6">
    <location>
        <position position="463"/>
    </location>
    <ligand>
        <name>GTP</name>
        <dbReference type="ChEBI" id="CHEBI:37565"/>
    </ligand>
</feature>
<sequence length="592" mass="65760">MVFVTCGLGGGCLRGSSLILTNPEGPVRIDSIKPGSTVYTSSNGNLVKRKVLAAMNTGVKKVLELKTNNKTIYASEDHPFLRVKPLNILSNDRFSKFAFEWTEIRNLKVGDLVVILRKIPDEGKLFKLPNGSLADEKFCQLFGFLLGDGWISKEGEDSWKIHFSISDDEENNRKYLNLIKDVFDLQMKKSQNWYYVGSKKIFDLLEKLGLHKHAKEKEIPTWVFTLPEIQKKAFIVGLADADGSYSIQTGITGLPKKEIKFEMSSEKLVRQLKVLCDSIGLRTSNVTSRRRILKPPNSKEKKSFISWIIRIYKTQELLGMLPHPKTRSGLSFLYKFRRRKTPEFFKHFGFNRIKSIREVGNEEVYDITVEGSHNFVADGFVVHNTGTGAAPIVAEAAKELGILTVAVVTKPFSFEGQVRRMVADEGEKKLKEAVDALICVENDKLLEVLDPKTTIANAFWICDEILREAVSGISSLIVLPGIINIDFADVRTIMENAGSALFGIGRASGEKRAEKAALAAINSPLLNISCKGAKRVLFNVSGGKDIGLTEIEEAAKVITQEISPAAKVIFGAVQDEKLKKGEIKVTVITTGF</sequence>
<evidence type="ECO:0000313" key="8">
    <source>
        <dbReference type="EMBL" id="PIS39066.1"/>
    </source>
</evidence>
<dbReference type="InterPro" id="IPR003008">
    <property type="entry name" value="Tubulin_FtsZ_GTPase"/>
</dbReference>
<dbReference type="PROSITE" id="PS50817">
    <property type="entry name" value="INTEIN_N_TER"/>
    <property type="match status" value="1"/>
</dbReference>
<dbReference type="InterPro" id="IPR008280">
    <property type="entry name" value="Tub_FtsZ_C"/>
</dbReference>
<dbReference type="SMART" id="SM00864">
    <property type="entry name" value="Tubulin"/>
    <property type="match status" value="1"/>
</dbReference>